<keyword evidence="7 9" id="KW-0234">DNA repair</keyword>
<comment type="miscellaneous">
    <text evidence="9">This enzyme catalyzes only one turnover and therefore is not strictly catalytic. According to one definition, an enzyme is a biocatalyst that acts repeatedly and over many reaction cycles.</text>
</comment>
<dbReference type="EMBL" id="CP048104">
    <property type="protein sequence ID" value="QKG83887.1"/>
    <property type="molecule type" value="Genomic_DNA"/>
</dbReference>
<comment type="catalytic activity">
    <reaction evidence="1 9">
        <text>a 4-O-methyl-thymidine in DNA + L-cysteinyl-[protein] = a thymidine in DNA + S-methyl-L-cysteinyl-[protein]</text>
        <dbReference type="Rhea" id="RHEA:53428"/>
        <dbReference type="Rhea" id="RHEA-COMP:10131"/>
        <dbReference type="Rhea" id="RHEA-COMP:10132"/>
        <dbReference type="Rhea" id="RHEA-COMP:13555"/>
        <dbReference type="Rhea" id="RHEA-COMP:13556"/>
        <dbReference type="ChEBI" id="CHEBI:29950"/>
        <dbReference type="ChEBI" id="CHEBI:82612"/>
        <dbReference type="ChEBI" id="CHEBI:137386"/>
        <dbReference type="ChEBI" id="CHEBI:137387"/>
        <dbReference type="EC" id="2.1.1.63"/>
    </reaction>
</comment>
<evidence type="ECO:0000256" key="7">
    <source>
        <dbReference type="ARBA" id="ARBA00023204"/>
    </source>
</evidence>
<keyword evidence="5 9" id="KW-0808">Transferase</keyword>
<dbReference type="AlphaFoldDB" id="A0A7D3XPE5"/>
<evidence type="ECO:0000313" key="12">
    <source>
        <dbReference type="EMBL" id="QKG83887.1"/>
    </source>
</evidence>
<dbReference type="FunFam" id="1.10.10.10:FF:000214">
    <property type="entry name" value="Methylated-DNA--protein-cysteine methyltransferase"/>
    <property type="match status" value="1"/>
</dbReference>
<evidence type="ECO:0000256" key="5">
    <source>
        <dbReference type="ARBA" id="ARBA00022679"/>
    </source>
</evidence>
<dbReference type="GO" id="GO:0005737">
    <property type="term" value="C:cytoplasm"/>
    <property type="evidence" value="ECO:0007669"/>
    <property type="project" value="UniProtKB-SubCell"/>
</dbReference>
<dbReference type="HAMAP" id="MF_00772">
    <property type="entry name" value="OGT"/>
    <property type="match status" value="1"/>
</dbReference>
<dbReference type="KEGG" id="kpul:GXN76_04950"/>
<feature type="domain" description="Methylated-DNA-[protein]-cysteine S-methyltransferase DNA binding" evidence="10">
    <location>
        <begin position="92"/>
        <end position="172"/>
    </location>
</feature>
<dbReference type="GO" id="GO:0032259">
    <property type="term" value="P:methylation"/>
    <property type="evidence" value="ECO:0007669"/>
    <property type="project" value="UniProtKB-KW"/>
</dbReference>
<dbReference type="InterPro" id="IPR023546">
    <property type="entry name" value="MGMT"/>
</dbReference>
<evidence type="ECO:0000256" key="2">
    <source>
        <dbReference type="ARBA" id="ARBA00008711"/>
    </source>
</evidence>
<dbReference type="Proteomes" id="UP000503088">
    <property type="component" value="Chromosome"/>
</dbReference>
<comment type="catalytic activity">
    <reaction evidence="8 9">
        <text>a 6-O-methyl-2'-deoxyguanosine in DNA + L-cysteinyl-[protein] = S-methyl-L-cysteinyl-[protein] + a 2'-deoxyguanosine in DNA</text>
        <dbReference type="Rhea" id="RHEA:24000"/>
        <dbReference type="Rhea" id="RHEA-COMP:10131"/>
        <dbReference type="Rhea" id="RHEA-COMP:10132"/>
        <dbReference type="Rhea" id="RHEA-COMP:11367"/>
        <dbReference type="Rhea" id="RHEA-COMP:11368"/>
        <dbReference type="ChEBI" id="CHEBI:29950"/>
        <dbReference type="ChEBI" id="CHEBI:82612"/>
        <dbReference type="ChEBI" id="CHEBI:85445"/>
        <dbReference type="ChEBI" id="CHEBI:85448"/>
        <dbReference type="EC" id="2.1.1.63"/>
    </reaction>
</comment>
<feature type="active site" description="Nucleophile; methyl group acceptor" evidence="9">
    <location>
        <position position="143"/>
    </location>
</feature>
<evidence type="ECO:0000256" key="8">
    <source>
        <dbReference type="ARBA" id="ARBA00049348"/>
    </source>
</evidence>
<protein>
    <recommendedName>
        <fullName evidence="9">Methylated-DNA--protein-cysteine methyltransferase</fullName>
        <ecNumber evidence="9">2.1.1.63</ecNumber>
    </recommendedName>
    <alternativeName>
        <fullName evidence="9">6-O-methylguanine-DNA methyltransferase</fullName>
        <shortName evidence="9">MGMT</shortName>
    </alternativeName>
    <alternativeName>
        <fullName evidence="9">O-6-methylguanine-DNA-alkyltransferase</fullName>
    </alternativeName>
</protein>
<dbReference type="RefSeq" id="WP_173221056.1">
    <property type="nucleotide sequence ID" value="NZ_CP048104.1"/>
</dbReference>
<evidence type="ECO:0000256" key="1">
    <source>
        <dbReference type="ARBA" id="ARBA00001286"/>
    </source>
</evidence>
<evidence type="ECO:0000259" key="10">
    <source>
        <dbReference type="Pfam" id="PF01035"/>
    </source>
</evidence>
<keyword evidence="4 9" id="KW-0489">Methyltransferase</keyword>
<dbReference type="CDD" id="cd06445">
    <property type="entry name" value="ATase"/>
    <property type="match status" value="1"/>
</dbReference>
<dbReference type="InterPro" id="IPR008332">
    <property type="entry name" value="MethylG_MeTrfase_N"/>
</dbReference>
<reference evidence="12 13" key="1">
    <citation type="submission" date="2020-01" db="EMBL/GenBank/DDBJ databases">
        <authorList>
            <person name="Gulvik C.A."/>
            <person name="Batra D.G."/>
        </authorList>
    </citation>
    <scope>NUCLEOTIDE SEQUENCE [LARGE SCALE GENOMIC DNA]</scope>
    <source>
        <strain evidence="12 13">W9323</strain>
    </source>
</reference>
<evidence type="ECO:0000259" key="11">
    <source>
        <dbReference type="Pfam" id="PF02870"/>
    </source>
</evidence>
<dbReference type="NCBIfam" id="TIGR00589">
    <property type="entry name" value="ogt"/>
    <property type="match status" value="1"/>
</dbReference>
<keyword evidence="13" id="KW-1185">Reference proteome</keyword>
<dbReference type="InterPro" id="IPR036631">
    <property type="entry name" value="MGMT_N_sf"/>
</dbReference>
<dbReference type="Pfam" id="PF01035">
    <property type="entry name" value="DNA_binding_1"/>
    <property type="match status" value="1"/>
</dbReference>
<dbReference type="Gene3D" id="1.10.10.10">
    <property type="entry name" value="Winged helix-like DNA-binding domain superfamily/Winged helix DNA-binding domain"/>
    <property type="match status" value="1"/>
</dbReference>
<comment type="similarity">
    <text evidence="2 9">Belongs to the MGMT family.</text>
</comment>
<comment type="function">
    <text evidence="9">Involved in the cellular defense against the biological effects of O6-methylguanine (O6-MeG) and O4-methylthymine (O4-MeT) in DNA. Repairs the methylated nucleobase in DNA by stoichiometrically transferring the methyl group to a cysteine residue in the enzyme. This is a suicide reaction: the enzyme is irreversibly inactivated.</text>
</comment>
<feature type="domain" description="Methylguanine DNA methyltransferase ribonuclease-like" evidence="11">
    <location>
        <begin position="10"/>
        <end position="88"/>
    </location>
</feature>
<dbReference type="GO" id="GO:0006307">
    <property type="term" value="P:DNA alkylation repair"/>
    <property type="evidence" value="ECO:0007669"/>
    <property type="project" value="UniProtKB-UniRule"/>
</dbReference>
<dbReference type="SUPFAM" id="SSF53155">
    <property type="entry name" value="Methylated DNA-protein cysteine methyltransferase domain"/>
    <property type="match status" value="1"/>
</dbReference>
<dbReference type="PANTHER" id="PTHR10815">
    <property type="entry name" value="METHYLATED-DNA--PROTEIN-CYSTEINE METHYLTRANSFERASE"/>
    <property type="match status" value="1"/>
</dbReference>
<dbReference type="Gene3D" id="3.30.160.70">
    <property type="entry name" value="Methylated DNA-protein cysteine methyltransferase domain"/>
    <property type="match status" value="1"/>
</dbReference>
<keyword evidence="3 9" id="KW-0963">Cytoplasm</keyword>
<evidence type="ECO:0000256" key="4">
    <source>
        <dbReference type="ARBA" id="ARBA00022603"/>
    </source>
</evidence>
<evidence type="ECO:0000256" key="6">
    <source>
        <dbReference type="ARBA" id="ARBA00022763"/>
    </source>
</evidence>
<proteinExistence type="inferred from homology"/>
<dbReference type="PANTHER" id="PTHR10815:SF5">
    <property type="entry name" value="METHYLATED-DNA--PROTEIN-CYSTEINE METHYLTRANSFERASE"/>
    <property type="match status" value="1"/>
</dbReference>
<dbReference type="EC" id="2.1.1.63" evidence="9"/>
<organism evidence="12 13">
    <name type="scientific">Kroppenstedtia pulmonis</name>
    <dbReference type="NCBI Taxonomy" id="1380685"/>
    <lineage>
        <taxon>Bacteria</taxon>
        <taxon>Bacillati</taxon>
        <taxon>Bacillota</taxon>
        <taxon>Bacilli</taxon>
        <taxon>Bacillales</taxon>
        <taxon>Thermoactinomycetaceae</taxon>
        <taxon>Kroppenstedtia</taxon>
    </lineage>
</organism>
<dbReference type="GO" id="GO:0003908">
    <property type="term" value="F:methylated-DNA-[protein]-cysteine S-methyltransferase activity"/>
    <property type="evidence" value="ECO:0007669"/>
    <property type="project" value="UniProtKB-UniRule"/>
</dbReference>
<evidence type="ECO:0000256" key="9">
    <source>
        <dbReference type="HAMAP-Rule" id="MF_00772"/>
    </source>
</evidence>
<dbReference type="PROSITE" id="PS00374">
    <property type="entry name" value="MGMT"/>
    <property type="match status" value="1"/>
</dbReference>
<dbReference type="InterPro" id="IPR014048">
    <property type="entry name" value="MethylDNA_cys_MeTrfase_DNA-bd"/>
</dbReference>
<name>A0A7D3XPE5_9BACL</name>
<comment type="subcellular location">
    <subcellularLocation>
        <location evidence="9">Cytoplasm</location>
    </subcellularLocation>
</comment>
<dbReference type="InterPro" id="IPR036217">
    <property type="entry name" value="MethylDNA_cys_MeTrfase_DNAb"/>
</dbReference>
<dbReference type="InterPro" id="IPR036388">
    <property type="entry name" value="WH-like_DNA-bd_sf"/>
</dbReference>
<dbReference type="SUPFAM" id="SSF46767">
    <property type="entry name" value="Methylated DNA-protein cysteine methyltransferase, C-terminal domain"/>
    <property type="match status" value="1"/>
</dbReference>
<dbReference type="InterPro" id="IPR001497">
    <property type="entry name" value="MethylDNA_cys_MeTrfase_AS"/>
</dbReference>
<evidence type="ECO:0000313" key="13">
    <source>
        <dbReference type="Proteomes" id="UP000503088"/>
    </source>
</evidence>
<sequence length="179" mass="19749">MVSGSRVIAWSEMESPVGPVVMALSNKGLCRLDFNKGEQALIGNTLWSKEWLGSVQWERNDSELAPVVKQLEEYFKGKRNRFDMPLDLQGTSFQKLVWRQLQSIPYGEVRSYKDIAQTMGAPKAVRAVGRANNQNPISIVIPCHRVIGSNGSLVGYGAGLSIKEFLLELEGALPSKAQA</sequence>
<evidence type="ECO:0000256" key="3">
    <source>
        <dbReference type="ARBA" id="ARBA00022490"/>
    </source>
</evidence>
<dbReference type="Pfam" id="PF02870">
    <property type="entry name" value="Methyltransf_1N"/>
    <property type="match status" value="1"/>
</dbReference>
<gene>
    <name evidence="12" type="ORF">GXN76_04950</name>
</gene>
<keyword evidence="6 9" id="KW-0227">DNA damage</keyword>
<accession>A0A7D3XPE5</accession>